<evidence type="ECO:0000259" key="11">
    <source>
        <dbReference type="Pfam" id="PF01699"/>
    </source>
</evidence>
<reference evidence="12" key="1">
    <citation type="submission" date="2021-01" db="EMBL/GenBank/DDBJ databases">
        <authorList>
            <person name="Corre E."/>
            <person name="Pelletier E."/>
            <person name="Niang G."/>
            <person name="Scheremetjew M."/>
            <person name="Finn R."/>
            <person name="Kale V."/>
            <person name="Holt S."/>
            <person name="Cochrane G."/>
            <person name="Meng A."/>
            <person name="Brown T."/>
            <person name="Cohen L."/>
        </authorList>
    </citation>
    <scope>NUCLEOTIDE SEQUENCE</scope>
    <source>
        <strain evidence="12">RCC3387</strain>
    </source>
</reference>
<feature type="transmembrane region" description="Helical" evidence="9">
    <location>
        <begin position="97"/>
        <end position="122"/>
    </location>
</feature>
<feature type="transmembrane region" description="Helical" evidence="9">
    <location>
        <begin position="128"/>
        <end position="149"/>
    </location>
</feature>
<feature type="transmembrane region" description="Helical" evidence="9">
    <location>
        <begin position="411"/>
        <end position="430"/>
    </location>
</feature>
<dbReference type="PANTHER" id="PTHR31503:SF22">
    <property type="entry name" value="VACUOLAR CALCIUM ION TRANSPORTER"/>
    <property type="match status" value="1"/>
</dbReference>
<evidence type="ECO:0000256" key="10">
    <source>
        <dbReference type="SAM" id="MobiDB-lite"/>
    </source>
</evidence>
<dbReference type="InterPro" id="IPR004713">
    <property type="entry name" value="CaH_exchang"/>
</dbReference>
<evidence type="ECO:0000313" key="12">
    <source>
        <dbReference type="EMBL" id="CAD9558976.1"/>
    </source>
</evidence>
<dbReference type="GO" id="GO:0012505">
    <property type="term" value="C:endomembrane system"/>
    <property type="evidence" value="ECO:0007669"/>
    <property type="project" value="UniProtKB-SubCell"/>
</dbReference>
<evidence type="ECO:0000256" key="8">
    <source>
        <dbReference type="ARBA" id="ARBA00023136"/>
    </source>
</evidence>
<keyword evidence="2 9" id="KW-0813">Transport</keyword>
<evidence type="ECO:0000256" key="6">
    <source>
        <dbReference type="ARBA" id="ARBA00022989"/>
    </source>
</evidence>
<dbReference type="AlphaFoldDB" id="A0A7S2NT36"/>
<sequence length="460" mass="48019">MGAADVALRRVASRDALPPAAQGEDSAAAGGKAEVHTDAKAEVNTLREPIGLAVRGPASRCQAPARGPSQNLGAEDLEVQRSGSATRAAPDGPRKGLLGFAGVLASSKVLSALLLCIPLGFLSNFQGWPMWAVFACNFFAVLPMAWLIGKSTEDLAAHTGEAAGGLLNATFGNVVEMLLCVQGIRRGEMAIVRYTLVGSILSNMLLVLGTALLWGGYKNPPPKTMKYSRTGAGAQGNLMLISVLGVALPTVYSMLSEGTGAVLDISRGCSVMLFSLYVQYLFFQLKTHKHVFEGPEGEHGEVECPDMDAYTAVAVLAACTALTSCCADYLIGSIEGTIASCSVSREFVGVVVLPIIGNAAEHFTAILVAGQNRMDLSLGVAVGSSCQVALMVTPFTVFVGWAVGSPMSLDFGPFQVAVLLMAVLLVTSVLKDGESTWLDGSMLCTAYCAIALMCFFGFSP</sequence>
<dbReference type="Gene3D" id="1.20.1420.30">
    <property type="entry name" value="NCX, central ion-binding region"/>
    <property type="match status" value="1"/>
</dbReference>
<dbReference type="GO" id="GO:0006874">
    <property type="term" value="P:intracellular calcium ion homeostasis"/>
    <property type="evidence" value="ECO:0007669"/>
    <property type="project" value="TreeGrafter"/>
</dbReference>
<accession>A0A7S2NT36</accession>
<feature type="transmembrane region" description="Helical" evidence="9">
    <location>
        <begin position="238"/>
        <end position="255"/>
    </location>
</feature>
<keyword evidence="3 9" id="KW-0109">Calcium transport</keyword>
<keyword evidence="7 9" id="KW-0406">Ion transport</keyword>
<feature type="transmembrane region" description="Helical" evidence="9">
    <location>
        <begin position="437"/>
        <end position="458"/>
    </location>
</feature>
<keyword evidence="8 9" id="KW-0472">Membrane</keyword>
<protein>
    <recommendedName>
        <fullName evidence="11">Sodium/calcium exchanger membrane region domain-containing protein</fullName>
    </recommendedName>
</protein>
<feature type="transmembrane region" description="Helical" evidence="9">
    <location>
        <begin position="376"/>
        <end position="399"/>
    </location>
</feature>
<keyword evidence="6 9" id="KW-1133">Transmembrane helix</keyword>
<dbReference type="GO" id="GO:0015369">
    <property type="term" value="F:calcium:proton antiporter activity"/>
    <property type="evidence" value="ECO:0007669"/>
    <property type="project" value="UniProtKB-UniRule"/>
</dbReference>
<dbReference type="NCBIfam" id="TIGR00378">
    <property type="entry name" value="cax"/>
    <property type="match status" value="1"/>
</dbReference>
<feature type="domain" description="Sodium/calcium exchanger membrane region" evidence="11">
    <location>
        <begin position="312"/>
        <end position="455"/>
    </location>
</feature>
<proteinExistence type="inferred from homology"/>
<comment type="subcellular location">
    <subcellularLocation>
        <location evidence="1">Endomembrane system</location>
        <topology evidence="1">Multi-pass membrane protein</topology>
    </subcellularLocation>
</comment>
<dbReference type="InterPro" id="IPR004837">
    <property type="entry name" value="NaCa_Exmemb"/>
</dbReference>
<dbReference type="Pfam" id="PF01699">
    <property type="entry name" value="Na_Ca_ex"/>
    <property type="match status" value="2"/>
</dbReference>
<keyword evidence="5 9" id="KW-0106">Calcium</keyword>
<evidence type="ECO:0000256" key="9">
    <source>
        <dbReference type="RuleBase" id="RU365028"/>
    </source>
</evidence>
<evidence type="ECO:0000256" key="7">
    <source>
        <dbReference type="ARBA" id="ARBA00023065"/>
    </source>
</evidence>
<comment type="caution">
    <text evidence="9">Lacks conserved residue(s) required for the propagation of feature annotation.</text>
</comment>
<gene>
    <name evidence="12" type="ORF">BRAN1462_LOCUS22353</name>
</gene>
<feature type="region of interest" description="Disordered" evidence="10">
    <location>
        <begin position="1"/>
        <end position="38"/>
    </location>
</feature>
<evidence type="ECO:0000256" key="4">
    <source>
        <dbReference type="ARBA" id="ARBA00022692"/>
    </source>
</evidence>
<dbReference type="InterPro" id="IPR044880">
    <property type="entry name" value="NCX_ion-bd_dom_sf"/>
</dbReference>
<keyword evidence="4 9" id="KW-0812">Transmembrane</keyword>
<evidence type="ECO:0000256" key="3">
    <source>
        <dbReference type="ARBA" id="ARBA00022568"/>
    </source>
</evidence>
<dbReference type="InterPro" id="IPR004798">
    <property type="entry name" value="CAX-like"/>
</dbReference>
<dbReference type="PANTHER" id="PTHR31503">
    <property type="entry name" value="VACUOLAR CALCIUM ION TRANSPORTER"/>
    <property type="match status" value="1"/>
</dbReference>
<evidence type="ECO:0000256" key="5">
    <source>
        <dbReference type="ARBA" id="ARBA00022837"/>
    </source>
</evidence>
<feature type="transmembrane region" description="Helical" evidence="9">
    <location>
        <begin position="196"/>
        <end position="217"/>
    </location>
</feature>
<dbReference type="GO" id="GO:0005774">
    <property type="term" value="C:vacuolar membrane"/>
    <property type="evidence" value="ECO:0007669"/>
    <property type="project" value="UniProtKB-ARBA"/>
</dbReference>
<keyword evidence="9" id="KW-0050">Antiport</keyword>
<evidence type="ECO:0000256" key="2">
    <source>
        <dbReference type="ARBA" id="ARBA00022448"/>
    </source>
</evidence>
<evidence type="ECO:0000256" key="1">
    <source>
        <dbReference type="ARBA" id="ARBA00004127"/>
    </source>
</evidence>
<name>A0A7S2NT36_9DINO</name>
<organism evidence="12">
    <name type="scientific">Zooxanthella nutricula</name>
    <dbReference type="NCBI Taxonomy" id="1333877"/>
    <lineage>
        <taxon>Eukaryota</taxon>
        <taxon>Sar</taxon>
        <taxon>Alveolata</taxon>
        <taxon>Dinophyceae</taxon>
        <taxon>Peridiniales</taxon>
        <taxon>Peridiniales incertae sedis</taxon>
        <taxon>Zooxanthella</taxon>
    </lineage>
</organism>
<dbReference type="EMBL" id="HBGW01035347">
    <property type="protein sequence ID" value="CAD9558976.1"/>
    <property type="molecule type" value="Transcribed_RNA"/>
</dbReference>
<feature type="domain" description="Sodium/calcium exchanger membrane region" evidence="11">
    <location>
        <begin position="131"/>
        <end position="285"/>
    </location>
</feature>
<comment type="similarity">
    <text evidence="9">Belongs to the Ca(2+):cation antiporter (CaCA) (TC 2.A.19) family.</text>
</comment>